<feature type="region of interest" description="Disordered" evidence="1">
    <location>
        <begin position="630"/>
        <end position="673"/>
    </location>
</feature>
<evidence type="ECO:0000313" key="3">
    <source>
        <dbReference type="Proteomes" id="UP001500889"/>
    </source>
</evidence>
<dbReference type="AlphaFoldDB" id="A0AAU9FAL7"/>
<evidence type="ECO:0000313" key="2">
    <source>
        <dbReference type="EMBL" id="BFF92685.1"/>
    </source>
</evidence>
<name>A0AAU9FAL7_DROMD</name>
<feature type="compositionally biased region" description="Basic and acidic residues" evidence="1">
    <location>
        <begin position="411"/>
        <end position="422"/>
    </location>
</feature>
<organism evidence="2 3">
    <name type="scientific">Drosophila madeirensis</name>
    <name type="common">Fruit fly</name>
    <dbReference type="NCBI Taxonomy" id="30013"/>
    <lineage>
        <taxon>Eukaryota</taxon>
        <taxon>Metazoa</taxon>
        <taxon>Ecdysozoa</taxon>
        <taxon>Arthropoda</taxon>
        <taxon>Hexapoda</taxon>
        <taxon>Insecta</taxon>
        <taxon>Pterygota</taxon>
        <taxon>Neoptera</taxon>
        <taxon>Endopterygota</taxon>
        <taxon>Diptera</taxon>
        <taxon>Brachycera</taxon>
        <taxon>Muscomorpha</taxon>
        <taxon>Ephydroidea</taxon>
        <taxon>Drosophilidae</taxon>
        <taxon>Drosophila</taxon>
        <taxon>Sophophora</taxon>
    </lineage>
</organism>
<feature type="compositionally biased region" description="Basic residues" evidence="1">
    <location>
        <begin position="645"/>
        <end position="658"/>
    </location>
</feature>
<evidence type="ECO:0000256" key="1">
    <source>
        <dbReference type="SAM" id="MobiDB-lite"/>
    </source>
</evidence>
<feature type="region of interest" description="Disordered" evidence="1">
    <location>
        <begin position="49"/>
        <end position="71"/>
    </location>
</feature>
<proteinExistence type="predicted"/>
<sequence length="961" mass="108473">MSHAVVNEETLERLVYERSKSWANMIQNYMEIDDGEELDVEDFEDLFKGEDIDPDVPEGEEAEEDARQEEDLGMGNINTTIAMSKAELTMILCAGENKAETAELEEILNQTMPVLQEHNRKWKAAGLDQILDTFDPQKIEQHVGQWMRRNNSIYLEEENTRMYDYRHEHSHSDESDNYLVQTPRRNAPNPKMSNGSTIKMYRTHPRRRADELRGKYAYDEQEHRRHMQVLLQRRRERKRKLAYIASTSMHRSYSNRSHHSYLRKRRPDSSLFGSPSSGEDAALAGCDCKSCQRLLLTRSAYEYCPYRGRREYHHQSASSRSMLCLRHPHSFREELDLRPRLLENECRCCDSDRLCTDVVHIANSSTEEWVVDNCNSPVLMETPTKCSNRLQTCREKHLRLLKAPQSVRSKCSRDRAMRETPHRVTRKATAAGASYTPGRERTSLMDSDTSDEDERVERRKPAISSVENAPKKKAKSARLPPISENVAKTKPREHRHELQAMETDSSDDNELTGRSRLMSSSEEKQKTVAKNKKAVKTPSKPMSAVKETPKKKTVVSGQTKNLPAISEDEAKAKESSTLPVTLHEDVAKPVKGVTPDVNKMSQTFAKICINDQSEQPVPNSGACSKKIVATESSVEMSTPVASKEKRVRPKTAAKKKPNTKSASSLPQISEEATDFQCASNKETAKKAIVKPKPCATPASSRSPYEWPPSTSTSKSNSKKLNEREEEINRVLALSKETFRKEQLMRRPDQRSSQEQSLFHNNSVACNSTALANDTASTRVLPNKLNAKNRSAVSSSKQEPKIDEIIILDSSTETVAGEEPNKAGGEADCTVVTSTTSCETKGAKPSPLFITKRGILLHSSNTAESETYTLTEQDLGRVIGERRARKYLKYHIGSRSYDSRRSVYYRPSPKLASALSASPDTAHTLVHELETSSGSCSSEDDIFEHFERYGEVYSVLGNPKDD</sequence>
<feature type="region of interest" description="Disordered" evidence="1">
    <location>
        <begin position="406"/>
        <end position="577"/>
    </location>
</feature>
<feature type="compositionally biased region" description="Acidic residues" evidence="1">
    <location>
        <begin position="52"/>
        <end position="71"/>
    </location>
</feature>
<dbReference type="Proteomes" id="UP001500889">
    <property type="component" value="Chromosome O"/>
</dbReference>
<reference evidence="2 3" key="1">
    <citation type="submission" date="2024-02" db="EMBL/GenBank/DDBJ databases">
        <title>A chromosome-level genome assembly of Drosophila madeirensis, a fruit fly species endemic to Madeira island.</title>
        <authorList>
            <person name="Tomihara K."/>
            <person name="Llopart A."/>
            <person name="Yamamoto D."/>
        </authorList>
    </citation>
    <scope>NUCLEOTIDE SEQUENCE [LARGE SCALE GENOMIC DNA]</scope>
    <source>
        <strain evidence="2 3">RF1</strain>
    </source>
</reference>
<gene>
    <name evidence="2" type="ORF">DMAD_10693</name>
</gene>
<feature type="compositionally biased region" description="Basic residues" evidence="1">
    <location>
        <begin position="256"/>
        <end position="266"/>
    </location>
</feature>
<protein>
    <submittedName>
        <fullName evidence="2">Uncharacterized protein</fullName>
    </submittedName>
</protein>
<feature type="region of interest" description="Disordered" evidence="1">
    <location>
        <begin position="686"/>
        <end position="724"/>
    </location>
</feature>
<keyword evidence="3" id="KW-1185">Reference proteome</keyword>
<feature type="region of interest" description="Disordered" evidence="1">
    <location>
        <begin position="254"/>
        <end position="274"/>
    </location>
</feature>
<feature type="compositionally biased region" description="Polar residues" evidence="1">
    <location>
        <begin position="630"/>
        <end position="640"/>
    </location>
</feature>
<accession>A0AAU9FAL7</accession>
<dbReference type="CDD" id="cd21840">
    <property type="entry name" value="CAL1_NTD"/>
    <property type="match status" value="1"/>
</dbReference>
<dbReference type="EMBL" id="AP029263">
    <property type="protein sequence ID" value="BFF92685.1"/>
    <property type="molecule type" value="Genomic_DNA"/>
</dbReference>